<dbReference type="Proteomes" id="UP000298327">
    <property type="component" value="Unassembled WGS sequence"/>
</dbReference>
<proteinExistence type="predicted"/>
<comment type="caution">
    <text evidence="2">The sequence shown here is derived from an EMBL/GenBank/DDBJ whole genome shotgun (WGS) entry which is preliminary data.</text>
</comment>
<name>A0A4Y9Y123_9AGAM</name>
<dbReference type="OrthoDB" id="2885854at2759"/>
<protein>
    <submittedName>
        <fullName evidence="2">Uncharacterized protein</fullName>
    </submittedName>
</protein>
<evidence type="ECO:0000313" key="3">
    <source>
        <dbReference type="Proteomes" id="UP000298327"/>
    </source>
</evidence>
<evidence type="ECO:0000256" key="1">
    <source>
        <dbReference type="SAM" id="SignalP"/>
    </source>
</evidence>
<dbReference type="EMBL" id="SEOQ01000954">
    <property type="protein sequence ID" value="TFY55091.1"/>
    <property type="molecule type" value="Genomic_DNA"/>
</dbReference>
<sequence>MKSTTLFTTVLSLLLCVFAAVAAPAVKRAPPPLPSFLQNSGTFYRAVTGQELKILQNVYRKGFPPASHATLAGDFSPTGALYVFNDLNEAHKWGQAFTLPQDTQYVIVQFTYTPNFQLRKQTFSGGSQQWASFVNNNYQPQRTTTPRFDMVEGPVSVGRGATLQPFVDPDTGNQLWQGAFISAAAMNTLVVQNIVAFPPATLFTTVLSILLYVFAAAAAPTTSKAPPPLPSFLKKSGTFFRAVTGAELALVPTVYQKGKPPASHATLAGDFSATGALYVFNDINEAHKWGESFTLPKDNHYVLVQFTYTPNTKLSTKSFSGGTADWAAFVTSNYAPQTATSPKFDIVEGPISVGRGATLQPFVDATTGAQLWQGAFVSTAGMDTLTVQNVVTVPVAKKGSSSTRFCPTCNIQ</sequence>
<evidence type="ECO:0000313" key="2">
    <source>
        <dbReference type="EMBL" id="TFY55091.1"/>
    </source>
</evidence>
<keyword evidence="3" id="KW-1185">Reference proteome</keyword>
<feature type="signal peptide" evidence="1">
    <location>
        <begin position="1"/>
        <end position="22"/>
    </location>
</feature>
<gene>
    <name evidence="2" type="ORF">EVG20_g9445</name>
</gene>
<reference evidence="2 3" key="1">
    <citation type="submission" date="2019-02" db="EMBL/GenBank/DDBJ databases">
        <title>Genome sequencing of the rare red list fungi Dentipellis fragilis.</title>
        <authorList>
            <person name="Buettner E."/>
            <person name="Kellner H."/>
        </authorList>
    </citation>
    <scope>NUCLEOTIDE SEQUENCE [LARGE SCALE GENOMIC DNA]</scope>
    <source>
        <strain evidence="2 3">DSM 105465</strain>
    </source>
</reference>
<accession>A0A4Y9Y123</accession>
<feature type="chain" id="PRO_5021437885" evidence="1">
    <location>
        <begin position="23"/>
        <end position="412"/>
    </location>
</feature>
<dbReference type="AlphaFoldDB" id="A0A4Y9Y123"/>
<organism evidence="2 3">
    <name type="scientific">Dentipellis fragilis</name>
    <dbReference type="NCBI Taxonomy" id="205917"/>
    <lineage>
        <taxon>Eukaryota</taxon>
        <taxon>Fungi</taxon>
        <taxon>Dikarya</taxon>
        <taxon>Basidiomycota</taxon>
        <taxon>Agaricomycotina</taxon>
        <taxon>Agaricomycetes</taxon>
        <taxon>Russulales</taxon>
        <taxon>Hericiaceae</taxon>
        <taxon>Dentipellis</taxon>
    </lineage>
</organism>
<keyword evidence="1" id="KW-0732">Signal</keyword>